<protein>
    <submittedName>
        <fullName evidence="1">Uncharacterized protein</fullName>
    </submittedName>
</protein>
<sequence>MAAAGTLEQKALSLINTLERAGKTVRSIAVEGRRIEVVLAKGENLDEFERIDMRHGKT</sequence>
<name>A0A9Q2NIN2_9RHOB</name>
<comment type="caution">
    <text evidence="1">The sequence shown here is derived from an EMBL/GenBank/DDBJ whole genome shotgun (WGS) entry which is preliminary data.</text>
</comment>
<gene>
    <name evidence="1" type="ORF">JQX14_05925</name>
</gene>
<proteinExistence type="predicted"/>
<dbReference type="Proteomes" id="UP000809337">
    <property type="component" value="Unassembled WGS sequence"/>
</dbReference>
<organism evidence="1 2">
    <name type="scientific">Pseudosulfitobacter pseudonitzschiae</name>
    <dbReference type="NCBI Taxonomy" id="1402135"/>
    <lineage>
        <taxon>Bacteria</taxon>
        <taxon>Pseudomonadati</taxon>
        <taxon>Pseudomonadota</taxon>
        <taxon>Alphaproteobacteria</taxon>
        <taxon>Rhodobacterales</taxon>
        <taxon>Roseobacteraceae</taxon>
        <taxon>Pseudosulfitobacter</taxon>
    </lineage>
</organism>
<dbReference type="AlphaFoldDB" id="A0A9Q2NIN2"/>
<evidence type="ECO:0000313" key="1">
    <source>
        <dbReference type="EMBL" id="MBM2354063.1"/>
    </source>
</evidence>
<accession>A0A9Q2NIN2</accession>
<evidence type="ECO:0000313" key="2">
    <source>
        <dbReference type="Proteomes" id="UP000809337"/>
    </source>
</evidence>
<dbReference type="EMBL" id="JAFBWN010000003">
    <property type="protein sequence ID" value="MBM2354063.1"/>
    <property type="molecule type" value="Genomic_DNA"/>
</dbReference>
<reference evidence="1" key="1">
    <citation type="submission" date="2021-01" db="EMBL/GenBank/DDBJ databases">
        <title>Diatom-associated Roseobacters Show Island Model of Population Structure.</title>
        <authorList>
            <person name="Qu L."/>
            <person name="Feng X."/>
            <person name="Chen Y."/>
            <person name="Li L."/>
            <person name="Wang X."/>
            <person name="Hu Z."/>
            <person name="Wang H."/>
            <person name="Luo H."/>
        </authorList>
    </citation>
    <scope>NUCLEOTIDE SEQUENCE</scope>
    <source>
        <strain evidence="1">SM26-45</strain>
    </source>
</reference>
<dbReference type="RefSeq" id="WP_231033154.1">
    <property type="nucleotide sequence ID" value="NZ_JAJNGX010000003.1"/>
</dbReference>